<keyword evidence="1" id="KW-0472">Membrane</keyword>
<feature type="transmembrane region" description="Helical" evidence="1">
    <location>
        <begin position="211"/>
        <end position="232"/>
    </location>
</feature>
<gene>
    <name evidence="2" type="ORF">WG66_1272</name>
</gene>
<dbReference type="eggNOG" id="ENOG502SM65">
    <property type="taxonomic scope" value="Eukaryota"/>
</dbReference>
<organism evidence="2 3">
    <name type="scientific">Moniliophthora roreri</name>
    <name type="common">Frosty pod rot fungus</name>
    <name type="synonym">Monilia roreri</name>
    <dbReference type="NCBI Taxonomy" id="221103"/>
    <lineage>
        <taxon>Eukaryota</taxon>
        <taxon>Fungi</taxon>
        <taxon>Dikarya</taxon>
        <taxon>Basidiomycota</taxon>
        <taxon>Agaricomycotina</taxon>
        <taxon>Agaricomycetes</taxon>
        <taxon>Agaricomycetidae</taxon>
        <taxon>Agaricales</taxon>
        <taxon>Marasmiineae</taxon>
        <taxon>Marasmiaceae</taxon>
        <taxon>Moniliophthora</taxon>
    </lineage>
</organism>
<protein>
    <submittedName>
        <fullName evidence="2">Uncharacterized protein</fullName>
    </submittedName>
</protein>
<reference evidence="2 3" key="1">
    <citation type="submission" date="2015-12" db="EMBL/GenBank/DDBJ databases">
        <title>Draft genome sequence of Moniliophthora roreri, the causal agent of frosty pod rot of cacao.</title>
        <authorList>
            <person name="Aime M.C."/>
            <person name="Diaz-Valderrama J.R."/>
            <person name="Kijpornyongpan T."/>
            <person name="Phillips-Mora W."/>
        </authorList>
    </citation>
    <scope>NUCLEOTIDE SEQUENCE [LARGE SCALE GENOMIC DNA]</scope>
    <source>
        <strain evidence="2 3">MCA 2952</strain>
    </source>
</reference>
<feature type="transmembrane region" description="Helical" evidence="1">
    <location>
        <begin position="367"/>
        <end position="395"/>
    </location>
</feature>
<evidence type="ECO:0000313" key="3">
    <source>
        <dbReference type="Proteomes" id="UP000054988"/>
    </source>
</evidence>
<accession>A0A0W0GCA1</accession>
<comment type="caution">
    <text evidence="2">The sequence shown here is derived from an EMBL/GenBank/DDBJ whole genome shotgun (WGS) entry which is preliminary data.</text>
</comment>
<evidence type="ECO:0000256" key="1">
    <source>
        <dbReference type="SAM" id="Phobius"/>
    </source>
</evidence>
<keyword evidence="1" id="KW-1133">Transmembrane helix</keyword>
<keyword evidence="1" id="KW-0812">Transmembrane</keyword>
<dbReference type="EMBL" id="LATX01000475">
    <property type="protein sequence ID" value="KTB46150.1"/>
    <property type="molecule type" value="Genomic_DNA"/>
</dbReference>
<dbReference type="Proteomes" id="UP000054988">
    <property type="component" value="Unassembled WGS sequence"/>
</dbReference>
<feature type="transmembrane region" description="Helical" evidence="1">
    <location>
        <begin position="239"/>
        <end position="263"/>
    </location>
</feature>
<feature type="transmembrane region" description="Helical" evidence="1">
    <location>
        <begin position="330"/>
        <end position="355"/>
    </location>
</feature>
<evidence type="ECO:0000313" key="2">
    <source>
        <dbReference type="EMBL" id="KTB46150.1"/>
    </source>
</evidence>
<sequence length="469" mass="52440">MVQIDIFEKSLYVSNVLGAIIYGLELYLAFTTIHLLVIDRSRRTRKQKLFYICYIISIVLVQTLGAVSNTALGYLMWLEHRDFPGGPMAYYTSSATSWNNFTGLVSVEMTNFLGNSLSLYRCYIIWGRNTAVMVLPVLMFLTASAMAIITLVQSDGTSIYSSQSVNFVVIWTSVTSGLNVLLTALICFRLLSARHRLLKLNMTAPAQYIGVVAILVESSLPFPVLGIIHAVLSAKGIGVYMAFAVFWGLYAGIAPILIIYRIAKGTAWPNDDNTVFSAVKFGTMRTTTDTATDSFFTRMDSELGDNTRTIALKNLHSSHSSIDIFEKSLYVANVFLCILYGLELYIAFTTIYLLIIDRSRRTRKQKIFYVSYIISIVLVQALAVASNTALGYLMWLEHRDFPGGPMAYYTGITTSWNNFTGISSIELTNFLGNLLSLYRCYVIWGRNIPVMILPVLMFLTASGQYCSFT</sequence>
<feature type="transmembrane region" description="Helical" evidence="1">
    <location>
        <begin position="133"/>
        <end position="152"/>
    </location>
</feature>
<name>A0A0W0GCA1_MONRR</name>
<feature type="transmembrane region" description="Helical" evidence="1">
    <location>
        <begin position="441"/>
        <end position="461"/>
    </location>
</feature>
<feature type="transmembrane region" description="Helical" evidence="1">
    <location>
        <begin position="164"/>
        <end position="191"/>
    </location>
</feature>
<dbReference type="AlphaFoldDB" id="A0A0W0GCA1"/>
<feature type="transmembrane region" description="Helical" evidence="1">
    <location>
        <begin position="49"/>
        <end position="77"/>
    </location>
</feature>
<proteinExistence type="predicted"/>
<feature type="transmembrane region" description="Helical" evidence="1">
    <location>
        <begin position="12"/>
        <end position="37"/>
    </location>
</feature>